<dbReference type="InterPro" id="IPR011991">
    <property type="entry name" value="ArsR-like_HTH"/>
</dbReference>
<dbReference type="SUPFAM" id="SSF100950">
    <property type="entry name" value="NagB/RpiA/CoA transferase-like"/>
    <property type="match status" value="1"/>
</dbReference>
<dbReference type="SUPFAM" id="SSF46785">
    <property type="entry name" value="Winged helix' DNA-binding domain"/>
    <property type="match status" value="1"/>
</dbReference>
<dbReference type="PROSITE" id="PS00894">
    <property type="entry name" value="HTH_DEOR_1"/>
    <property type="match status" value="1"/>
</dbReference>
<sequence>MLYEEERKLKIVKYLSKYSRASVQELSKLFQVSESTVRRDLQELESARLLKRTHGGAVCRENYNFEPAFVDKADQFRKEKESIAKKAAELIQDGDTLVIDSGTTTLYLARELKQFSGLKVVTNSIILAQELQNDEAAEVIVIGGVLRQNTRSLVGPIAEQTLGLLRVDKAFIGTNGMDLASGLTTPNLSEAAVKRKMIAIAAQVIVLADSTKIGRQAFAGFADLAQVDTCIIDDKAPPDFIAGMRELGTLVHVVSP</sequence>
<dbReference type="GO" id="GO:0003700">
    <property type="term" value="F:DNA-binding transcription factor activity"/>
    <property type="evidence" value="ECO:0007669"/>
    <property type="project" value="InterPro"/>
</dbReference>
<dbReference type="Proteomes" id="UP000214880">
    <property type="component" value="Unassembled WGS sequence"/>
</dbReference>
<dbReference type="InterPro" id="IPR037171">
    <property type="entry name" value="NagB/RpiA_transferase-like"/>
</dbReference>
<dbReference type="EMBL" id="FNHB01000007">
    <property type="protein sequence ID" value="SDM79540.1"/>
    <property type="molecule type" value="Genomic_DNA"/>
</dbReference>
<dbReference type="Gene3D" id="1.10.10.10">
    <property type="entry name" value="Winged helix-like DNA-binding domain superfamily/Winged helix DNA-binding domain"/>
    <property type="match status" value="1"/>
</dbReference>
<dbReference type="PRINTS" id="PR00037">
    <property type="entry name" value="HTHLACR"/>
</dbReference>
<accession>A0A1G9W4X1</accession>
<keyword evidence="3" id="KW-0804">Transcription</keyword>
<dbReference type="STRING" id="146817.SAMN04488502_107122"/>
<dbReference type="InterPro" id="IPR014036">
    <property type="entry name" value="DeoR-like_C"/>
</dbReference>
<dbReference type="CDD" id="cd00090">
    <property type="entry name" value="HTH_ARSR"/>
    <property type="match status" value="1"/>
</dbReference>
<evidence type="ECO:0000259" key="4">
    <source>
        <dbReference type="PROSITE" id="PS51000"/>
    </source>
</evidence>
<keyword evidence="6" id="KW-1185">Reference proteome</keyword>
<proteinExistence type="predicted"/>
<dbReference type="SMART" id="SM00420">
    <property type="entry name" value="HTH_DEOR"/>
    <property type="match status" value="1"/>
</dbReference>
<dbReference type="InterPro" id="IPR050313">
    <property type="entry name" value="Carb_Metab_HTH_regulators"/>
</dbReference>
<dbReference type="InterPro" id="IPR018356">
    <property type="entry name" value="Tscrpt_reg_HTH_DeoR_CS"/>
</dbReference>
<dbReference type="PANTHER" id="PTHR30363">
    <property type="entry name" value="HTH-TYPE TRANSCRIPTIONAL REGULATOR SRLR-RELATED"/>
    <property type="match status" value="1"/>
</dbReference>
<evidence type="ECO:0000313" key="5">
    <source>
        <dbReference type="EMBL" id="SDM79540.1"/>
    </source>
</evidence>
<dbReference type="PROSITE" id="PS51000">
    <property type="entry name" value="HTH_DEOR_2"/>
    <property type="match status" value="1"/>
</dbReference>
<dbReference type="GO" id="GO:0003677">
    <property type="term" value="F:DNA binding"/>
    <property type="evidence" value="ECO:0007669"/>
    <property type="project" value="UniProtKB-KW"/>
</dbReference>
<dbReference type="AlphaFoldDB" id="A0A1G9W4X1"/>
<feature type="domain" description="HTH deoR-type" evidence="4">
    <location>
        <begin position="4"/>
        <end position="59"/>
    </location>
</feature>
<keyword evidence="2" id="KW-0238">DNA-binding</keyword>
<protein>
    <submittedName>
        <fullName evidence="5">Transcriptional regulator, DeoR family</fullName>
    </submittedName>
</protein>
<dbReference type="Pfam" id="PF08220">
    <property type="entry name" value="HTH_DeoR"/>
    <property type="match status" value="1"/>
</dbReference>
<keyword evidence="1" id="KW-0805">Transcription regulation</keyword>
<dbReference type="Gene3D" id="3.40.50.1360">
    <property type="match status" value="1"/>
</dbReference>
<evidence type="ECO:0000256" key="3">
    <source>
        <dbReference type="ARBA" id="ARBA00023163"/>
    </source>
</evidence>
<dbReference type="OrthoDB" id="9797223at2"/>
<dbReference type="InterPro" id="IPR001034">
    <property type="entry name" value="DeoR_HTH"/>
</dbReference>
<dbReference type="SMART" id="SM01134">
    <property type="entry name" value="DeoRC"/>
    <property type="match status" value="1"/>
</dbReference>
<reference evidence="5 6" key="1">
    <citation type="submission" date="2016-10" db="EMBL/GenBank/DDBJ databases">
        <authorList>
            <person name="de Groot N.N."/>
        </authorList>
    </citation>
    <scope>NUCLEOTIDE SEQUENCE [LARGE SCALE GENOMIC DNA]</scope>
    <source>
        <strain evidence="5 6">DSM 1736</strain>
    </source>
</reference>
<gene>
    <name evidence="5" type="ORF">SAMN04488502_107122</name>
</gene>
<evidence type="ECO:0000256" key="2">
    <source>
        <dbReference type="ARBA" id="ARBA00023125"/>
    </source>
</evidence>
<evidence type="ECO:0000313" key="6">
    <source>
        <dbReference type="Proteomes" id="UP000214880"/>
    </source>
</evidence>
<dbReference type="Pfam" id="PF00455">
    <property type="entry name" value="DeoRC"/>
    <property type="match status" value="1"/>
</dbReference>
<dbReference type="RefSeq" id="WP_092074159.1">
    <property type="nucleotide sequence ID" value="NZ_FNHB01000007.1"/>
</dbReference>
<dbReference type="InterPro" id="IPR036388">
    <property type="entry name" value="WH-like_DNA-bd_sf"/>
</dbReference>
<evidence type="ECO:0000256" key="1">
    <source>
        <dbReference type="ARBA" id="ARBA00023015"/>
    </source>
</evidence>
<dbReference type="PANTHER" id="PTHR30363:SF44">
    <property type="entry name" value="AGA OPERON TRANSCRIPTIONAL REPRESSOR-RELATED"/>
    <property type="match status" value="1"/>
</dbReference>
<name>A0A1G9W4X1_9FIRM</name>
<organism evidence="5 6">
    <name type="scientific">Dendrosporobacter quercicolus</name>
    <dbReference type="NCBI Taxonomy" id="146817"/>
    <lineage>
        <taxon>Bacteria</taxon>
        <taxon>Bacillati</taxon>
        <taxon>Bacillota</taxon>
        <taxon>Negativicutes</taxon>
        <taxon>Selenomonadales</taxon>
        <taxon>Sporomusaceae</taxon>
        <taxon>Dendrosporobacter</taxon>
    </lineage>
</organism>
<dbReference type="InterPro" id="IPR036390">
    <property type="entry name" value="WH_DNA-bd_sf"/>
</dbReference>